<proteinExistence type="predicted"/>
<evidence type="ECO:0000313" key="1">
    <source>
        <dbReference type="EnsemblProtists" id="EOD11021"/>
    </source>
</evidence>
<reference evidence="1" key="2">
    <citation type="submission" date="2024-10" db="UniProtKB">
        <authorList>
            <consortium name="EnsemblProtists"/>
        </authorList>
    </citation>
    <scope>IDENTIFICATION</scope>
</reference>
<accession>A0A0D3IID6</accession>
<dbReference type="Proteomes" id="UP000013827">
    <property type="component" value="Unassembled WGS sequence"/>
</dbReference>
<protein>
    <submittedName>
        <fullName evidence="1">Uncharacterized protein</fullName>
    </submittedName>
</protein>
<dbReference type="RefSeq" id="XP_005763450.1">
    <property type="nucleotide sequence ID" value="XM_005763393.1"/>
</dbReference>
<dbReference type="AlphaFoldDB" id="A0A0D3IID6"/>
<dbReference type="GeneID" id="17257172"/>
<organism evidence="1 2">
    <name type="scientific">Emiliania huxleyi (strain CCMP1516)</name>
    <dbReference type="NCBI Taxonomy" id="280463"/>
    <lineage>
        <taxon>Eukaryota</taxon>
        <taxon>Haptista</taxon>
        <taxon>Haptophyta</taxon>
        <taxon>Prymnesiophyceae</taxon>
        <taxon>Isochrysidales</taxon>
        <taxon>Noelaerhabdaceae</taxon>
        <taxon>Emiliania</taxon>
    </lineage>
</organism>
<dbReference type="HOGENOM" id="CLU_1996889_0_0_1"/>
<dbReference type="EnsemblProtists" id="EOD11021">
    <property type="protein sequence ID" value="EOD11021"/>
    <property type="gene ID" value="EMIHUDRAFT_257537"/>
</dbReference>
<evidence type="ECO:0000313" key="2">
    <source>
        <dbReference type="Proteomes" id="UP000013827"/>
    </source>
</evidence>
<keyword evidence="2" id="KW-1185">Reference proteome</keyword>
<sequence length="131" mass="14274">MLTPEAAVPFAEVTGMANIWPVDPAERQGGDWRAGYPWLLGAPLVVLRALRGATGGASEWRPPLAWTKGALGKFLRFAQGHNPWASCWSAANRNAALCDYRIVPQLHRFSSDIIVNSVRCEDAVSTAPDLF</sequence>
<reference evidence="2" key="1">
    <citation type="journal article" date="2013" name="Nature">
        <title>Pan genome of the phytoplankton Emiliania underpins its global distribution.</title>
        <authorList>
            <person name="Read B.A."/>
            <person name="Kegel J."/>
            <person name="Klute M.J."/>
            <person name="Kuo A."/>
            <person name="Lefebvre S.C."/>
            <person name="Maumus F."/>
            <person name="Mayer C."/>
            <person name="Miller J."/>
            <person name="Monier A."/>
            <person name="Salamov A."/>
            <person name="Young J."/>
            <person name="Aguilar M."/>
            <person name="Claverie J.M."/>
            <person name="Frickenhaus S."/>
            <person name="Gonzalez K."/>
            <person name="Herman E.K."/>
            <person name="Lin Y.C."/>
            <person name="Napier J."/>
            <person name="Ogata H."/>
            <person name="Sarno A.F."/>
            <person name="Shmutz J."/>
            <person name="Schroeder D."/>
            <person name="de Vargas C."/>
            <person name="Verret F."/>
            <person name="von Dassow P."/>
            <person name="Valentin K."/>
            <person name="Van de Peer Y."/>
            <person name="Wheeler G."/>
            <person name="Dacks J.B."/>
            <person name="Delwiche C.F."/>
            <person name="Dyhrman S.T."/>
            <person name="Glockner G."/>
            <person name="John U."/>
            <person name="Richards T."/>
            <person name="Worden A.Z."/>
            <person name="Zhang X."/>
            <person name="Grigoriev I.V."/>
            <person name="Allen A.E."/>
            <person name="Bidle K."/>
            <person name="Borodovsky M."/>
            <person name="Bowler C."/>
            <person name="Brownlee C."/>
            <person name="Cock J.M."/>
            <person name="Elias M."/>
            <person name="Gladyshev V.N."/>
            <person name="Groth M."/>
            <person name="Guda C."/>
            <person name="Hadaegh A."/>
            <person name="Iglesias-Rodriguez M.D."/>
            <person name="Jenkins J."/>
            <person name="Jones B.M."/>
            <person name="Lawson T."/>
            <person name="Leese F."/>
            <person name="Lindquist E."/>
            <person name="Lobanov A."/>
            <person name="Lomsadze A."/>
            <person name="Malik S.B."/>
            <person name="Marsh M.E."/>
            <person name="Mackinder L."/>
            <person name="Mock T."/>
            <person name="Mueller-Roeber B."/>
            <person name="Pagarete A."/>
            <person name="Parker M."/>
            <person name="Probert I."/>
            <person name="Quesneville H."/>
            <person name="Raines C."/>
            <person name="Rensing S.A."/>
            <person name="Riano-Pachon D.M."/>
            <person name="Richier S."/>
            <person name="Rokitta S."/>
            <person name="Shiraiwa Y."/>
            <person name="Soanes D.M."/>
            <person name="van der Giezen M."/>
            <person name="Wahlund T.M."/>
            <person name="Williams B."/>
            <person name="Wilson W."/>
            <person name="Wolfe G."/>
            <person name="Wurch L.L."/>
        </authorList>
    </citation>
    <scope>NUCLEOTIDE SEQUENCE</scope>
</reference>
<dbReference type="PaxDb" id="2903-EOD11021"/>
<dbReference type="KEGG" id="ehx:EMIHUDRAFT_257537"/>
<name>A0A0D3IID6_EMIH1</name>